<dbReference type="AlphaFoldDB" id="A0A4D4KR21"/>
<evidence type="ECO:0000259" key="1">
    <source>
        <dbReference type="Pfam" id="PF16289"/>
    </source>
</evidence>
<dbReference type="InterPro" id="IPR032557">
    <property type="entry name" value="DUF4935"/>
</dbReference>
<reference evidence="2 3" key="1">
    <citation type="journal article" date="2020" name="Int. J. Syst. Evol. Microbiol.">
        <title>Reclassification of Streptomyces castelarensis and Streptomyces sporoclivatus as later heterotypic synonyms of Streptomyces antimycoticus.</title>
        <authorList>
            <person name="Komaki H."/>
            <person name="Tamura T."/>
        </authorList>
    </citation>
    <scope>NUCLEOTIDE SEQUENCE [LARGE SCALE GENOMIC DNA]</scope>
    <source>
        <strain evidence="2 3">NBRC 12839</strain>
    </source>
</reference>
<name>A0A4D4KR21_9ACTN</name>
<gene>
    <name evidence="2" type="ORF">SANT12839_102380</name>
</gene>
<evidence type="ECO:0000313" key="2">
    <source>
        <dbReference type="EMBL" id="GDY49356.1"/>
    </source>
</evidence>
<proteinExistence type="predicted"/>
<comment type="caution">
    <text evidence="2">The sequence shown here is derived from an EMBL/GenBank/DDBJ whole genome shotgun (WGS) entry which is preliminary data.</text>
</comment>
<keyword evidence="3" id="KW-1185">Reference proteome</keyword>
<protein>
    <recommendedName>
        <fullName evidence="1">DUF4935 domain-containing protein</fullName>
    </recommendedName>
</protein>
<sequence>MLPHSPAFKLFSAVAQRAGHTLAITDVILHEVVRQYHEGLTSAINEYRRARRALNELLPPTQRVQGTPRIPEHALSRKNYISRGVKRFEADIRDNFLVLPTASEDALAALKMEADHTEPGLNGAGARDASIWLTAVRAAATCERDGAGRRLPVIFVSSDGDFTAPGKSRDLAPQLVNDATRKGQLILRSTVVDAMDAFGYPQQLVGAEEVTQRDDFQRVLIDMATDLADLPSRHLEKMADAEVTVQLISGQKGRCCSGDGTTLTTVSGTWSIRFVFEWLPRRPDGYGGTAYKGLPMQIEGTALIVEERDQEAVIEFAPQWISVAGRDSRVF</sequence>
<dbReference type="Proteomes" id="UP000299290">
    <property type="component" value="Unassembled WGS sequence"/>
</dbReference>
<feature type="domain" description="DUF4935" evidence="1">
    <location>
        <begin position="5"/>
        <end position="162"/>
    </location>
</feature>
<accession>A0A4D4KR21</accession>
<dbReference type="Pfam" id="PF16289">
    <property type="entry name" value="PIN_12"/>
    <property type="match status" value="1"/>
</dbReference>
<dbReference type="EMBL" id="BJHV01000003">
    <property type="protein sequence ID" value="GDY49356.1"/>
    <property type="molecule type" value="Genomic_DNA"/>
</dbReference>
<organism evidence="2 3">
    <name type="scientific">Streptomyces antimycoticus</name>
    <dbReference type="NCBI Taxonomy" id="68175"/>
    <lineage>
        <taxon>Bacteria</taxon>
        <taxon>Bacillati</taxon>
        <taxon>Actinomycetota</taxon>
        <taxon>Actinomycetes</taxon>
        <taxon>Kitasatosporales</taxon>
        <taxon>Streptomycetaceae</taxon>
        <taxon>Streptomyces</taxon>
        <taxon>Streptomyces violaceusniger group</taxon>
    </lineage>
</organism>
<evidence type="ECO:0000313" key="3">
    <source>
        <dbReference type="Proteomes" id="UP000299290"/>
    </source>
</evidence>